<accession>S5LW47</accession>
<reference evidence="2 3" key="1">
    <citation type="journal article" date="2013" name="Genome Biol. Evol.">
        <title>Comparison of metabolic capacities and inference of gene content evolution in mosquito-associated Spiroplasma diminutum and S. taiwanense.</title>
        <authorList>
            <person name="Lo W.S."/>
            <person name="Ku C."/>
            <person name="Chen L.L."/>
            <person name="Chang T.H."/>
            <person name="Kuo C.H."/>
        </authorList>
    </citation>
    <scope>NUCLEOTIDE SEQUENCE [LARGE SCALE GENOMIC DNA]</scope>
    <source>
        <strain evidence="2">CUAS-1</strain>
    </source>
</reference>
<evidence type="ECO:0008006" key="4">
    <source>
        <dbReference type="Google" id="ProtNLM"/>
    </source>
</evidence>
<gene>
    <name evidence="2" type="ORF">SDIMI_v3c03200</name>
</gene>
<dbReference type="EMBL" id="CP005076">
    <property type="protein sequence ID" value="AGR42024.1"/>
    <property type="molecule type" value="Genomic_DNA"/>
</dbReference>
<dbReference type="OrthoDB" id="387411at2"/>
<protein>
    <recommendedName>
        <fullName evidence="4">MOLPALP family lipoprotein</fullName>
    </recommendedName>
</protein>
<keyword evidence="1" id="KW-0732">Signal</keyword>
<dbReference type="KEGG" id="sdi:SDIMI_v3c03200"/>
<feature type="signal peptide" evidence="1">
    <location>
        <begin position="1"/>
        <end position="21"/>
    </location>
</feature>
<dbReference type="RefSeq" id="WP_020836257.1">
    <property type="nucleotide sequence ID" value="NC_021833.1"/>
</dbReference>
<name>S5LW47_9MOLU</name>
<dbReference type="PATRIC" id="fig|1276221.3.peg.317"/>
<evidence type="ECO:0000256" key="1">
    <source>
        <dbReference type="SAM" id="SignalP"/>
    </source>
</evidence>
<dbReference type="AlphaFoldDB" id="S5LW47"/>
<sequence>MKKLIILLGAISIGTSTLSVASCSMVNSTKQSVKNKVDNLVKISSTLMRGTVIQNASQNLKNQFAYDSNFLNTLISNSKANDLLPSFKTDNQTTLKQLNDSYFNNQDLSRSKINEKNENFLTENVKKPTSSTDEFSSTFVVAASAIKSNGGIHPSISGLLQGILPSLNLSDDLIESLSSQNLMSIAQMIEKISKPLSHTLAALQESNAFYAVLKNFFNSDFENSVKEKNNTNIFKWVNQFLEEIDLSGFADIFDNLINSILSQDMQSEQLTGEMILNASLNKISNIFARMSEQSNKIVDKNKIYSLDKNFDKTLGSIIGEFFKKLNPNLNDFNINSLLNLFIKEPENIVDLLFVISSLLKHISSVDFSIFTPENDEYLFDNNKNNNQFLEENAKLTLKQNPYSTKRILKNLSTITNAKEDFKGKQLQKMFYLLFNSGEKVTNIEENITSFSLISKLSSIPLLQNKKNNYSSVLYGLGNGLAVWQGWSFAGIGPDQVGNALRWVLGDGLGFNSDFSGLNKVLDILKGFGVEINFKVSASSTQHLKHLFSALWDEDSTLLKDITGKQISLYSLFTNEIVTGMTISDIFDLVYKNIESNESNKRNTKSNITERKAEKLANGLDILSKALINENYELWFKKGNKFNKFEEHSNNGKYTALQTMIIASKKGGLYLKINDSAINENIKGAKAAMYALGTDYDSDGNQINSSFRSDSFLEALESIVDDPITNNILDDLLNGFSDIRKINDNISNTIYKKLIKDNNFTTKKINYENIDNNNLDQSIKYQIIYKDPFQNKIFEYEVNLLLKVNETSWQINTIKRI</sequence>
<feature type="chain" id="PRO_5004530063" description="MOLPALP family lipoprotein" evidence="1">
    <location>
        <begin position="22"/>
        <end position="816"/>
    </location>
</feature>
<evidence type="ECO:0000313" key="2">
    <source>
        <dbReference type="EMBL" id="AGR42024.1"/>
    </source>
</evidence>
<keyword evidence="3" id="KW-1185">Reference proteome</keyword>
<dbReference type="Proteomes" id="UP000014983">
    <property type="component" value="Chromosome"/>
</dbReference>
<dbReference type="InParanoid" id="S5LW47"/>
<proteinExistence type="predicted"/>
<organism evidence="2 3">
    <name type="scientific">Spiroplasma diminutum CUAS-1</name>
    <dbReference type="NCBI Taxonomy" id="1276221"/>
    <lineage>
        <taxon>Bacteria</taxon>
        <taxon>Bacillati</taxon>
        <taxon>Mycoplasmatota</taxon>
        <taxon>Mollicutes</taxon>
        <taxon>Entomoplasmatales</taxon>
        <taxon>Spiroplasmataceae</taxon>
        <taxon>Spiroplasma</taxon>
    </lineage>
</organism>
<dbReference type="STRING" id="1276221.SDIMI_v3c03200"/>
<evidence type="ECO:0000313" key="3">
    <source>
        <dbReference type="Proteomes" id="UP000014983"/>
    </source>
</evidence>
<dbReference type="HOGENOM" id="CLU_349802_0_0_14"/>
<dbReference type="PROSITE" id="PS51257">
    <property type="entry name" value="PROKAR_LIPOPROTEIN"/>
    <property type="match status" value="1"/>
</dbReference>